<organism evidence="2 3">
    <name type="scientific">Corticibacter populi</name>
    <dbReference type="NCBI Taxonomy" id="1550736"/>
    <lineage>
        <taxon>Bacteria</taxon>
        <taxon>Pseudomonadati</taxon>
        <taxon>Pseudomonadota</taxon>
        <taxon>Betaproteobacteria</taxon>
        <taxon>Burkholderiales</taxon>
        <taxon>Comamonadaceae</taxon>
        <taxon>Corticibacter</taxon>
    </lineage>
</organism>
<dbReference type="OrthoDB" id="4868247at2"/>
<dbReference type="RefSeq" id="WP_122229774.1">
    <property type="nucleotide sequence ID" value="NZ_RDQO01000003.1"/>
</dbReference>
<evidence type="ECO:0008006" key="4">
    <source>
        <dbReference type="Google" id="ProtNLM"/>
    </source>
</evidence>
<dbReference type="InterPro" id="IPR025833">
    <property type="entry name" value="GDYXXLXY"/>
</dbReference>
<gene>
    <name evidence="2" type="ORF">D8I35_12675</name>
</gene>
<evidence type="ECO:0000256" key="1">
    <source>
        <dbReference type="SAM" id="Phobius"/>
    </source>
</evidence>
<keyword evidence="1" id="KW-0812">Transmembrane</keyword>
<sequence length="194" mass="21263">MTLSATPSFPSPAQRRLPVPAWPRYALAAAVALALALAAWTVLRHEHTLRHGQPILLELAPVDPRSIMQGDYMTLDYAEEQVLRSQYQQRSSRDEGTLPVSPATYAYLRVDAQRRARVAALGDTPAAPGGLIALRLRGRAHAPALGPHAFFFQEGAAQVYETAHWGELRVAPDGTALLVTLRDAELRPLGQNRF</sequence>
<evidence type="ECO:0000313" key="3">
    <source>
        <dbReference type="Proteomes" id="UP000278006"/>
    </source>
</evidence>
<comment type="caution">
    <text evidence="2">The sequence shown here is derived from an EMBL/GenBank/DDBJ whole genome shotgun (WGS) entry which is preliminary data.</text>
</comment>
<dbReference type="Pfam" id="PF14345">
    <property type="entry name" value="GDYXXLXY"/>
    <property type="match status" value="1"/>
</dbReference>
<accession>A0A3M6QSH5</accession>
<dbReference type="EMBL" id="RDQO01000003">
    <property type="protein sequence ID" value="RMX05985.1"/>
    <property type="molecule type" value="Genomic_DNA"/>
</dbReference>
<dbReference type="AlphaFoldDB" id="A0A3M6QSH5"/>
<keyword evidence="1" id="KW-0472">Membrane</keyword>
<dbReference type="Proteomes" id="UP000278006">
    <property type="component" value="Unassembled WGS sequence"/>
</dbReference>
<feature type="transmembrane region" description="Helical" evidence="1">
    <location>
        <begin position="25"/>
        <end position="43"/>
    </location>
</feature>
<reference evidence="2 3" key="1">
    <citation type="submission" date="2018-10" db="EMBL/GenBank/DDBJ databases">
        <title>Draft genome of Cortibacter populi DSM10536.</title>
        <authorList>
            <person name="Bernier A.-M."/>
            <person name="Bernard K."/>
        </authorList>
    </citation>
    <scope>NUCLEOTIDE SEQUENCE [LARGE SCALE GENOMIC DNA]</scope>
    <source>
        <strain evidence="2 3">DSM 105136</strain>
    </source>
</reference>
<keyword evidence="3" id="KW-1185">Reference proteome</keyword>
<keyword evidence="1" id="KW-1133">Transmembrane helix</keyword>
<proteinExistence type="predicted"/>
<evidence type="ECO:0000313" key="2">
    <source>
        <dbReference type="EMBL" id="RMX05985.1"/>
    </source>
</evidence>
<protein>
    <recommendedName>
        <fullName evidence="4">GDYXXLXY domain-containing protein</fullName>
    </recommendedName>
</protein>
<name>A0A3M6QSH5_9BURK</name>